<sequence>MPNDYDPGLAEALSLMESALNGSPDSAEWLVYVDQFEEFLTLTRPSLQGEFVEWLVRLTTMPRVRVIVTLRADFYAGCVAWEPLSKLLRTGSFPLSAPNMIALHEMITRPADRARLYFESGLPVKILEDTGADPGSLALMAFALAELHAGRGGEGELTFQSYHAFHGVQGVIGKRAEETLTALEPAVQDALSHVFRELVEVDDRGVVTRQRAPKPKVVLSPESDVLVTALTDARLLVSNRDGAGDSIIEVAHEALLRSWPRLAGWIEICMEDLRQLRQVRVAVEEWVRNSRAEEFHWPEKRRHLQAGMLRRLRPPMSEEEWQFLGDGLRKLEEMYQAAHQWMSNDYKESDLWPDERQEQLRGIVETVSVDLDEPEQCFINPDLRFLREVRLSALEWERQGLPEDGLWTEERQAKARQVAKAYSHPLSEIETLFVDGEKRLLRALPLEAKNWANRGHKEEGLWTEEKQTKARQVAEAHSHPLSKIELLFIDGERRLLRVLPLKAKNWVQRGYKEEELWTEEEQARTREIAEKHKYELNEQERLFVNSELQLLRDIQLGTLEWEKRGLPDDGLWTEEKQAKARQVTKAHSHSLSEIEMLFIDSERRLSRALPLEAKNWARNRSLPTFFYKPKEKRVETN</sequence>
<gene>
    <name evidence="2" type="ORF">BECKLPF1236B_GA0070989_10942</name>
</gene>
<dbReference type="InterPro" id="IPR049052">
    <property type="entry name" value="nSTAND1"/>
</dbReference>
<protein>
    <recommendedName>
        <fullName evidence="1">Novel STAND NTPase 1 domain-containing protein</fullName>
    </recommendedName>
</protein>
<name>A0A450WH87_9GAMM</name>
<evidence type="ECO:0000313" key="2">
    <source>
        <dbReference type="EMBL" id="VFK16352.1"/>
    </source>
</evidence>
<accession>A0A450WH87</accession>
<proteinExistence type="predicted"/>
<dbReference type="AlphaFoldDB" id="A0A450WH87"/>
<organism evidence="2">
    <name type="scientific">Candidatus Kentrum sp. LPFa</name>
    <dbReference type="NCBI Taxonomy" id="2126335"/>
    <lineage>
        <taxon>Bacteria</taxon>
        <taxon>Pseudomonadati</taxon>
        <taxon>Pseudomonadota</taxon>
        <taxon>Gammaproteobacteria</taxon>
        <taxon>Candidatus Kentrum</taxon>
    </lineage>
</organism>
<feature type="domain" description="Novel STAND NTPase 1" evidence="1">
    <location>
        <begin position="20"/>
        <end position="293"/>
    </location>
</feature>
<evidence type="ECO:0000259" key="1">
    <source>
        <dbReference type="Pfam" id="PF20703"/>
    </source>
</evidence>
<dbReference type="EMBL" id="CAADFK010000094">
    <property type="protein sequence ID" value="VFK16352.1"/>
    <property type="molecule type" value="Genomic_DNA"/>
</dbReference>
<dbReference type="Pfam" id="PF20703">
    <property type="entry name" value="nSTAND1"/>
    <property type="match status" value="1"/>
</dbReference>
<reference evidence="2" key="1">
    <citation type="submission" date="2019-02" db="EMBL/GenBank/DDBJ databases">
        <authorList>
            <person name="Gruber-Vodicka R. H."/>
            <person name="Seah K. B. B."/>
        </authorList>
    </citation>
    <scope>NUCLEOTIDE SEQUENCE</scope>
    <source>
        <strain evidence="2">BECK_S313</strain>
    </source>
</reference>